<feature type="signal peptide" evidence="1">
    <location>
        <begin position="1"/>
        <end position="27"/>
    </location>
</feature>
<organism evidence="2 3">
    <name type="scientific">Candidatus Scatomorpha pullistercoris</name>
    <dbReference type="NCBI Taxonomy" id="2840929"/>
    <lineage>
        <taxon>Bacteria</taxon>
        <taxon>Bacillati</taxon>
        <taxon>Bacillota</taxon>
        <taxon>Clostridia</taxon>
        <taxon>Eubacteriales</taxon>
        <taxon>Candidatus Scatomorpha</taxon>
    </lineage>
</organism>
<accession>A0A9D1G774</accession>
<dbReference type="AlphaFoldDB" id="A0A9D1G774"/>
<evidence type="ECO:0000313" key="2">
    <source>
        <dbReference type="EMBL" id="HIS97949.1"/>
    </source>
</evidence>
<dbReference type="EMBL" id="DVJS01000205">
    <property type="protein sequence ID" value="HIS97949.1"/>
    <property type="molecule type" value="Genomic_DNA"/>
</dbReference>
<protein>
    <submittedName>
        <fullName evidence="2">Uncharacterized protein</fullName>
    </submittedName>
</protein>
<keyword evidence="1" id="KW-0732">Signal</keyword>
<proteinExistence type="predicted"/>
<comment type="caution">
    <text evidence="2">The sequence shown here is derived from an EMBL/GenBank/DDBJ whole genome shotgun (WGS) entry which is preliminary data.</text>
</comment>
<reference evidence="2" key="2">
    <citation type="journal article" date="2021" name="PeerJ">
        <title>Extensive microbial diversity within the chicken gut microbiome revealed by metagenomics and culture.</title>
        <authorList>
            <person name="Gilroy R."/>
            <person name="Ravi A."/>
            <person name="Getino M."/>
            <person name="Pursley I."/>
            <person name="Horton D.L."/>
            <person name="Alikhan N.F."/>
            <person name="Baker D."/>
            <person name="Gharbi K."/>
            <person name="Hall N."/>
            <person name="Watson M."/>
            <person name="Adriaenssens E.M."/>
            <person name="Foster-Nyarko E."/>
            <person name="Jarju S."/>
            <person name="Secka A."/>
            <person name="Antonio M."/>
            <person name="Oren A."/>
            <person name="Chaudhuri R.R."/>
            <person name="La Ragione R."/>
            <person name="Hildebrand F."/>
            <person name="Pallen M.J."/>
        </authorList>
    </citation>
    <scope>NUCLEOTIDE SEQUENCE</scope>
    <source>
        <strain evidence="2">ChiHecec3B27-6122</strain>
    </source>
</reference>
<gene>
    <name evidence="2" type="ORF">IAD42_08245</name>
</gene>
<feature type="chain" id="PRO_5038537699" evidence="1">
    <location>
        <begin position="28"/>
        <end position="309"/>
    </location>
</feature>
<dbReference type="Proteomes" id="UP000886876">
    <property type="component" value="Unassembled WGS sequence"/>
</dbReference>
<dbReference type="PROSITE" id="PS51257">
    <property type="entry name" value="PROKAR_LIPOPROTEIN"/>
    <property type="match status" value="1"/>
</dbReference>
<reference evidence="2" key="1">
    <citation type="submission" date="2020-10" db="EMBL/GenBank/DDBJ databases">
        <authorList>
            <person name="Gilroy R."/>
        </authorList>
    </citation>
    <scope>NUCLEOTIDE SEQUENCE</scope>
    <source>
        <strain evidence="2">ChiHecec3B27-6122</strain>
    </source>
</reference>
<evidence type="ECO:0000256" key="1">
    <source>
        <dbReference type="SAM" id="SignalP"/>
    </source>
</evidence>
<name>A0A9D1G774_9FIRM</name>
<sequence>MKKARLATLVICLLALALLLSACGGDAGDGRGDVVEEPQVTAGDFYGCWEYEEYDNWLCINADGTYEWYNPDGTCTSGEYTIDGVELLMNDGELFFALDGEGGMIDSEGDRLFKSSLPEVWPGAVEEEAGFTAIAADFSGCWKYDDYGVWLYIYGDGHYDWIYENGDGYIGSWTFSDGEMHLDNDTVLYFDEDGILTDDDGDTFARSTLPNEGSDPGDSWDGLDWDSNAEDFYGCWEAYGEYIWLYIYDDGTYEWFGDYDGSDWIGTYYMLGNALVLDTSVVFVFNEYGDIVDQDGNDMYASELPDEYL</sequence>
<evidence type="ECO:0000313" key="3">
    <source>
        <dbReference type="Proteomes" id="UP000886876"/>
    </source>
</evidence>